<dbReference type="EMBL" id="HG670856">
    <property type="protein sequence ID" value="CDI78365.1"/>
    <property type="molecule type" value="Genomic_DNA"/>
</dbReference>
<keyword evidence="3" id="KW-1185">Reference proteome</keyword>
<feature type="compositionally biased region" description="Low complexity" evidence="1">
    <location>
        <begin position="773"/>
        <end position="789"/>
    </location>
</feature>
<feature type="region of interest" description="Disordered" evidence="1">
    <location>
        <begin position="979"/>
        <end position="1108"/>
    </location>
</feature>
<organism evidence="2 3">
    <name type="scientific">Eimeria acervulina</name>
    <name type="common">Coccidian parasite</name>
    <dbReference type="NCBI Taxonomy" id="5801"/>
    <lineage>
        <taxon>Eukaryota</taxon>
        <taxon>Sar</taxon>
        <taxon>Alveolata</taxon>
        <taxon>Apicomplexa</taxon>
        <taxon>Conoidasida</taxon>
        <taxon>Coccidia</taxon>
        <taxon>Eucoccidiorida</taxon>
        <taxon>Eimeriorina</taxon>
        <taxon>Eimeriidae</taxon>
        <taxon>Eimeria</taxon>
    </lineage>
</organism>
<protein>
    <submittedName>
        <fullName evidence="2">Uncharacterized protein</fullName>
    </submittedName>
</protein>
<evidence type="ECO:0000313" key="2">
    <source>
        <dbReference type="EMBL" id="CDI78365.1"/>
    </source>
</evidence>
<dbReference type="AlphaFoldDB" id="U6GDX8"/>
<feature type="compositionally biased region" description="Low complexity" evidence="1">
    <location>
        <begin position="1022"/>
        <end position="1095"/>
    </location>
</feature>
<feature type="region of interest" description="Disordered" evidence="1">
    <location>
        <begin position="764"/>
        <end position="798"/>
    </location>
</feature>
<evidence type="ECO:0000313" key="3">
    <source>
        <dbReference type="Proteomes" id="UP000018050"/>
    </source>
</evidence>
<dbReference type="GeneID" id="25271346"/>
<feature type="compositionally biased region" description="Low complexity" evidence="1">
    <location>
        <begin position="844"/>
        <end position="856"/>
    </location>
</feature>
<name>U6GDX8_EIMAC</name>
<evidence type="ECO:0000256" key="1">
    <source>
        <dbReference type="SAM" id="MobiDB-lite"/>
    </source>
</evidence>
<gene>
    <name evidence="2" type="ORF">EAH_00032760</name>
</gene>
<dbReference type="Proteomes" id="UP000018050">
    <property type="component" value="Unassembled WGS sequence"/>
</dbReference>
<dbReference type="OrthoDB" id="332209at2759"/>
<feature type="region of interest" description="Disordered" evidence="1">
    <location>
        <begin position="835"/>
        <end position="900"/>
    </location>
</feature>
<feature type="compositionally biased region" description="Low complexity" evidence="1">
    <location>
        <begin position="884"/>
        <end position="893"/>
    </location>
</feature>
<dbReference type="RefSeq" id="XP_013251403.1">
    <property type="nucleotide sequence ID" value="XM_013395949.1"/>
</dbReference>
<dbReference type="VEuPathDB" id="ToxoDB:EAH_00032760"/>
<reference evidence="2" key="1">
    <citation type="submission" date="2013-10" db="EMBL/GenBank/DDBJ databases">
        <title>Genomic analysis of the causative agents of coccidiosis in chickens.</title>
        <authorList>
            <person name="Reid A.J."/>
            <person name="Blake D."/>
            <person name="Billington K."/>
            <person name="Browne H."/>
            <person name="Dunn M."/>
            <person name="Hung S."/>
            <person name="Kawahara F."/>
            <person name="Miranda-Saavedra D."/>
            <person name="Mourier T."/>
            <person name="Nagra H."/>
            <person name="Otto T.D."/>
            <person name="Rawlings N."/>
            <person name="Sanchez A."/>
            <person name="Sanders M."/>
            <person name="Subramaniam C."/>
            <person name="Tay Y."/>
            <person name="Dear P."/>
            <person name="Doerig C."/>
            <person name="Gruber A."/>
            <person name="Parkinson J."/>
            <person name="Shirley M."/>
            <person name="Wan K.L."/>
            <person name="Berriman M."/>
            <person name="Tomley F."/>
            <person name="Pain A."/>
        </authorList>
    </citation>
    <scope>NUCLEOTIDE SEQUENCE</scope>
    <source>
        <strain evidence="2">Houghton</strain>
    </source>
</reference>
<reference evidence="2" key="2">
    <citation type="submission" date="2013-10" db="EMBL/GenBank/DDBJ databases">
        <authorList>
            <person name="Aslett M."/>
        </authorList>
    </citation>
    <scope>NUCLEOTIDE SEQUENCE</scope>
    <source>
        <strain evidence="2">Houghton</strain>
    </source>
</reference>
<feature type="region of interest" description="Disordered" evidence="1">
    <location>
        <begin position="321"/>
        <end position="344"/>
    </location>
</feature>
<proteinExistence type="predicted"/>
<accession>U6GDX8</accession>
<sequence>MASESRLLSRLRRAARGVYVLSLFASFAAFMNINSSGIGGLLGENSIPFSIGAEGSLNVHSCVADFLVSSLRDLTYVTFDQVVFPVCDSTSGPLCPHLKFPLLLPEAESERMRRPYGISKQVGAYSAHLHRPLLVDAGGEAPSSSSSSSRGVPALVQLDTSRTFLHSEPVSASRIQRHSVEEPYAIRGQYLEDGIGDVSSPTFSDAISSAIGHLGAIVSSMREIWGPKSTTESESFVCFHAGDREDRSDCHDLSSFSSLPPHYEAEVEAFHSGWSGSSRLLQFDRSKSPFISPFLEDDYAVGLPEAETRWKGRWRVKPTRGVSGPEVLKQQQQQQQRQKQREATHALPLTGVIKEGFTAKPSSYASVLNLRGPPVPISTYAELDSHQGSFLHSNLFVPYGIWVSATPREPNPSCSKEAREQSRNLVLVIQGLQDEELVFTAEVPLREVLGLHAASEEGEEVAPEFRFVNALDYMKTSPLQRIDVLRFLYGYTDKTTKGADRITFRRPLDCSGLRGVLGALHLLIAEKTLSNRIYYAVDITTPEGKVLQEKAHAIKMQQQQQQTRKQTLTDAKAPLIKQLLGGATPRPWKPHKLEIGSALRADIFSGEETDAQKEGGVFLGVVLRSQQDRVLQLLEPNSISSSSLPVSWQENNRIKFGRFDAMPYQFADLRKPLKKGFLFLQDIPAEAPVLSLNQISQLKHVFFRKPVAETHGRFKNVDLESAGIGDLRSLMKSILSSIETKKNPGAAAASLLDKLSKDKAKEITAHAHPAPDPSEAAAADDSTEATQTEAAEEGDPMQVIHSNIAKSLTTLAETLAKSSPSFKDLLQKVSTPIEGGVEDSSIQSEGSNGSSVSVNTTEEDKKSSSSSSSSSDAAQQRKESAGPSNKTKSSKTSKTSKDAPQAAVQAVLIMGPDGQVINFDGPAVSAAEAFSNLPETFLSLARQMGAAIGAEGGEEMLKAVASAAAAAAAAPAAEAAAAAPAAAVAAEQNKSKEDKNKKQAGGEQQQMVGDSSDEGPEAASPSSSSSKVSSSSKTGSGSKTSNSSKTSSSSKSSNNSNSSSSKTSNSSKTSSSSSSKTSSNKGSSSKSSNTSSNSNSDKEKPSMPEVPEGLFGEALKVMLHADNSVISALIRTAETHAQRILAANGAANLEMPPASFLTNVLKGLQQQASKHAQDKQDDDEL</sequence>